<accession>A0A5K0X0I3</accession>
<dbReference type="PANTHER" id="PTHR31374">
    <property type="entry name" value="AUXIN-INDUCED PROTEIN-LIKE-RELATED"/>
    <property type="match status" value="1"/>
</dbReference>
<proteinExistence type="inferred from homology"/>
<dbReference type="Gramene" id="NC10G0165030.1">
    <property type="protein sequence ID" value="NC10G0165030.1:cds"/>
    <property type="gene ID" value="NC10G0165030"/>
</dbReference>
<reference evidence="2" key="1">
    <citation type="submission" date="2019-09" db="EMBL/GenBank/DDBJ databases">
        <authorList>
            <person name="Zhang L."/>
        </authorList>
    </citation>
    <scope>NUCLEOTIDE SEQUENCE</scope>
</reference>
<name>A0A5K0X0I3_9MAGN</name>
<evidence type="ECO:0000313" key="2">
    <source>
        <dbReference type="EMBL" id="VVV59138.1"/>
    </source>
</evidence>
<dbReference type="InterPro" id="IPR003676">
    <property type="entry name" value="SAUR_fam"/>
</dbReference>
<gene>
    <name evidence="2" type="ORF">NYM_LOCUS4957</name>
</gene>
<organism evidence="2">
    <name type="scientific">Nymphaea colorata</name>
    <name type="common">pocket water lily</name>
    <dbReference type="NCBI Taxonomy" id="210225"/>
    <lineage>
        <taxon>Eukaryota</taxon>
        <taxon>Viridiplantae</taxon>
        <taxon>Streptophyta</taxon>
        <taxon>Embryophyta</taxon>
        <taxon>Tracheophyta</taxon>
        <taxon>Spermatophyta</taxon>
        <taxon>Magnoliopsida</taxon>
        <taxon>Nymphaeales</taxon>
        <taxon>Nymphaeaceae</taxon>
        <taxon>Nymphaea</taxon>
    </lineage>
</organism>
<protein>
    <submittedName>
        <fullName evidence="2">Uncharacterized protein</fullName>
    </submittedName>
</protein>
<dbReference type="GO" id="GO:0009733">
    <property type="term" value="P:response to auxin"/>
    <property type="evidence" value="ECO:0007669"/>
    <property type="project" value="InterPro"/>
</dbReference>
<sequence>MIKTKWSKGFHLGRKLVRLWRCLKRSRPFSYYHRLHPPQEDDEEIHQRLWTGGSGHGRVRRRVLLHRKGKGGEVGGGRGRGDVPKGHLAVYVGVKDPEHRFLVPIIYINHPFFRRLLKVTEEEYGFDQKGGITIPCGVSDFESVKRSIAEEDGRHHRARKETVIHRLFHIHPF</sequence>
<dbReference type="EMBL" id="LR721775">
    <property type="protein sequence ID" value="VVV59138.1"/>
    <property type="molecule type" value="Genomic_DNA"/>
</dbReference>
<dbReference type="AlphaFoldDB" id="A0A5K0X0I3"/>
<dbReference type="Pfam" id="PF02519">
    <property type="entry name" value="Auxin_inducible"/>
    <property type="match status" value="1"/>
</dbReference>
<dbReference type="OMA" id="GQNDEQY"/>
<comment type="similarity">
    <text evidence="1">Belongs to the ARG7 family.</text>
</comment>
<evidence type="ECO:0000256" key="1">
    <source>
        <dbReference type="ARBA" id="ARBA00006974"/>
    </source>
</evidence>
<dbReference type="OrthoDB" id="1026046at2759"/>
<dbReference type="PANTHER" id="PTHR31374:SF304">
    <property type="entry name" value="OS04G0537100 PROTEIN"/>
    <property type="match status" value="1"/>
</dbReference>